<name>A0A9K3I0B1_HELAN</name>
<gene>
    <name evidence="4" type="ORF">HanXRQr2_Chr10g0453381</name>
</gene>
<sequence length="135" mass="15208">MADFVDRNLSTEEIIKMAAEMFITFSTQEIDGCTVLTHPYGYSAFTSLTIDEMREVDLVFQLLIAAEKVGWKQFETASKFLTRCGWVASDCGTAVERLVYYLCEALQKRIENETGIPGPVKLEKLVSCIIFCSNI</sequence>
<dbReference type="PROSITE" id="PS50985">
    <property type="entry name" value="GRAS"/>
    <property type="match status" value="1"/>
</dbReference>
<dbReference type="EMBL" id="MNCJ02000325">
    <property type="protein sequence ID" value="KAF5787486.1"/>
    <property type="molecule type" value="Genomic_DNA"/>
</dbReference>
<organism evidence="4 5">
    <name type="scientific">Helianthus annuus</name>
    <name type="common">Common sunflower</name>
    <dbReference type="NCBI Taxonomy" id="4232"/>
    <lineage>
        <taxon>Eukaryota</taxon>
        <taxon>Viridiplantae</taxon>
        <taxon>Streptophyta</taxon>
        <taxon>Embryophyta</taxon>
        <taxon>Tracheophyta</taxon>
        <taxon>Spermatophyta</taxon>
        <taxon>Magnoliopsida</taxon>
        <taxon>eudicotyledons</taxon>
        <taxon>Gunneridae</taxon>
        <taxon>Pentapetalae</taxon>
        <taxon>asterids</taxon>
        <taxon>campanulids</taxon>
        <taxon>Asterales</taxon>
        <taxon>Asteraceae</taxon>
        <taxon>Asteroideae</taxon>
        <taxon>Heliantheae alliance</taxon>
        <taxon>Heliantheae</taxon>
        <taxon>Helianthus</taxon>
    </lineage>
</organism>
<keyword evidence="2" id="KW-0804">Transcription</keyword>
<dbReference type="Gramene" id="mRNA:HanXRQr2_Chr10g0453381">
    <property type="protein sequence ID" value="CDS:HanXRQr2_Chr10g0453381.1"/>
    <property type="gene ID" value="HanXRQr2_Chr10g0453381"/>
</dbReference>
<accession>A0A9K3I0B1</accession>
<comment type="similarity">
    <text evidence="3">Belongs to the GRAS family.</text>
</comment>
<evidence type="ECO:0000313" key="5">
    <source>
        <dbReference type="Proteomes" id="UP000215914"/>
    </source>
</evidence>
<evidence type="ECO:0000256" key="2">
    <source>
        <dbReference type="ARBA" id="ARBA00023163"/>
    </source>
</evidence>
<evidence type="ECO:0000313" key="4">
    <source>
        <dbReference type="EMBL" id="KAF5787486.1"/>
    </source>
</evidence>
<dbReference type="InterPro" id="IPR005202">
    <property type="entry name" value="TF_GRAS"/>
</dbReference>
<reference evidence="4" key="1">
    <citation type="journal article" date="2017" name="Nature">
        <title>The sunflower genome provides insights into oil metabolism, flowering and Asterid evolution.</title>
        <authorList>
            <person name="Badouin H."/>
            <person name="Gouzy J."/>
            <person name="Grassa C.J."/>
            <person name="Murat F."/>
            <person name="Staton S.E."/>
            <person name="Cottret L."/>
            <person name="Lelandais-Briere C."/>
            <person name="Owens G.L."/>
            <person name="Carrere S."/>
            <person name="Mayjonade B."/>
            <person name="Legrand L."/>
            <person name="Gill N."/>
            <person name="Kane N.C."/>
            <person name="Bowers J.E."/>
            <person name="Hubner S."/>
            <person name="Bellec A."/>
            <person name="Berard A."/>
            <person name="Berges H."/>
            <person name="Blanchet N."/>
            <person name="Boniface M.C."/>
            <person name="Brunel D."/>
            <person name="Catrice O."/>
            <person name="Chaidir N."/>
            <person name="Claudel C."/>
            <person name="Donnadieu C."/>
            <person name="Faraut T."/>
            <person name="Fievet G."/>
            <person name="Helmstetter N."/>
            <person name="King M."/>
            <person name="Knapp S.J."/>
            <person name="Lai Z."/>
            <person name="Le Paslier M.C."/>
            <person name="Lippi Y."/>
            <person name="Lorenzon L."/>
            <person name="Mandel J.R."/>
            <person name="Marage G."/>
            <person name="Marchand G."/>
            <person name="Marquand E."/>
            <person name="Bret-Mestries E."/>
            <person name="Morien E."/>
            <person name="Nambeesan S."/>
            <person name="Nguyen T."/>
            <person name="Pegot-Espagnet P."/>
            <person name="Pouilly N."/>
            <person name="Raftis F."/>
            <person name="Sallet E."/>
            <person name="Schiex T."/>
            <person name="Thomas J."/>
            <person name="Vandecasteele C."/>
            <person name="Vares D."/>
            <person name="Vear F."/>
            <person name="Vautrin S."/>
            <person name="Crespi M."/>
            <person name="Mangin B."/>
            <person name="Burke J.M."/>
            <person name="Salse J."/>
            <person name="Munos S."/>
            <person name="Vincourt P."/>
            <person name="Rieseberg L.H."/>
            <person name="Langlade N.B."/>
        </authorList>
    </citation>
    <scope>NUCLEOTIDE SEQUENCE</scope>
    <source>
        <tissue evidence="4">Leaves</tissue>
    </source>
</reference>
<reference evidence="4" key="2">
    <citation type="submission" date="2020-06" db="EMBL/GenBank/DDBJ databases">
        <title>Helianthus annuus Genome sequencing and assembly Release 2.</title>
        <authorList>
            <person name="Gouzy J."/>
            <person name="Langlade N."/>
            <person name="Munos S."/>
        </authorList>
    </citation>
    <scope>NUCLEOTIDE SEQUENCE</scope>
    <source>
        <tissue evidence="4">Leaves</tissue>
    </source>
</reference>
<keyword evidence="1" id="KW-0805">Transcription regulation</keyword>
<dbReference type="AlphaFoldDB" id="A0A9K3I0B1"/>
<protein>
    <submittedName>
        <fullName evidence="4">Transcription factor GRAS family</fullName>
    </submittedName>
</protein>
<comment type="caution">
    <text evidence="3">Lacks conserved residue(s) required for the propagation of feature annotation.</text>
</comment>
<evidence type="ECO:0000256" key="3">
    <source>
        <dbReference type="PROSITE-ProRule" id="PRU01191"/>
    </source>
</evidence>
<evidence type="ECO:0000256" key="1">
    <source>
        <dbReference type="ARBA" id="ARBA00023015"/>
    </source>
</evidence>
<proteinExistence type="inferred from homology"/>
<keyword evidence="5" id="KW-1185">Reference proteome</keyword>
<comment type="caution">
    <text evidence="4">The sequence shown here is derived from an EMBL/GenBank/DDBJ whole genome shotgun (WGS) entry which is preliminary data.</text>
</comment>
<dbReference type="Proteomes" id="UP000215914">
    <property type="component" value="Unassembled WGS sequence"/>
</dbReference>